<proteinExistence type="predicted"/>
<protein>
    <submittedName>
        <fullName evidence="2">Uncharacterized protein</fullName>
    </submittedName>
</protein>
<name>A0A218X2K1_PUNGR</name>
<dbReference type="PANTHER" id="PTHR46554">
    <property type="entry name" value="MEDIATOR OF RNA POLYMERASE II TRANSCRIPTION SUBUNIT 26A-RELATED"/>
    <property type="match status" value="1"/>
</dbReference>
<feature type="region of interest" description="Disordered" evidence="1">
    <location>
        <begin position="58"/>
        <end position="85"/>
    </location>
</feature>
<feature type="compositionally biased region" description="Polar residues" evidence="1">
    <location>
        <begin position="142"/>
        <end position="154"/>
    </location>
</feature>
<feature type="region of interest" description="Disordered" evidence="1">
    <location>
        <begin position="137"/>
        <end position="156"/>
    </location>
</feature>
<gene>
    <name evidence="2" type="ORF">CDL15_Pgr003061</name>
</gene>
<reference evidence="3" key="1">
    <citation type="journal article" date="2017" name="Plant J.">
        <title>The pomegranate (Punica granatum L.) genome and the genomics of punicalagin biosynthesis.</title>
        <authorList>
            <person name="Qin G."/>
            <person name="Xu C."/>
            <person name="Ming R."/>
            <person name="Tang H."/>
            <person name="Guyot R."/>
            <person name="Kramer E.M."/>
            <person name="Hu Y."/>
            <person name="Yi X."/>
            <person name="Qi Y."/>
            <person name="Xu X."/>
            <person name="Gao Z."/>
            <person name="Pan H."/>
            <person name="Jian J."/>
            <person name="Tian Y."/>
            <person name="Yue Z."/>
            <person name="Xu Y."/>
        </authorList>
    </citation>
    <scope>NUCLEOTIDE SEQUENCE [LARGE SCALE GENOMIC DNA]</scope>
    <source>
        <strain evidence="3">cv. Dabenzi</strain>
    </source>
</reference>
<evidence type="ECO:0000313" key="2">
    <source>
        <dbReference type="EMBL" id="OWM78890.1"/>
    </source>
</evidence>
<organism evidence="2 3">
    <name type="scientific">Punica granatum</name>
    <name type="common">Pomegranate</name>
    <dbReference type="NCBI Taxonomy" id="22663"/>
    <lineage>
        <taxon>Eukaryota</taxon>
        <taxon>Viridiplantae</taxon>
        <taxon>Streptophyta</taxon>
        <taxon>Embryophyta</taxon>
        <taxon>Tracheophyta</taxon>
        <taxon>Spermatophyta</taxon>
        <taxon>Magnoliopsida</taxon>
        <taxon>eudicotyledons</taxon>
        <taxon>Gunneridae</taxon>
        <taxon>Pentapetalae</taxon>
        <taxon>rosids</taxon>
        <taxon>malvids</taxon>
        <taxon>Myrtales</taxon>
        <taxon>Lythraceae</taxon>
        <taxon>Punica</taxon>
    </lineage>
</organism>
<dbReference type="AlphaFoldDB" id="A0A218X2K1"/>
<dbReference type="Proteomes" id="UP000197138">
    <property type="component" value="Unassembled WGS sequence"/>
</dbReference>
<dbReference type="EMBL" id="MTKT01002492">
    <property type="protein sequence ID" value="OWM78890.1"/>
    <property type="molecule type" value="Genomic_DNA"/>
</dbReference>
<evidence type="ECO:0000256" key="1">
    <source>
        <dbReference type="SAM" id="MobiDB-lite"/>
    </source>
</evidence>
<dbReference type="PANTHER" id="PTHR46554:SF2">
    <property type="entry name" value="TFIIS N-TERMINAL DOMAIN-CONTAINING PROTEIN"/>
    <property type="match status" value="1"/>
</dbReference>
<accession>A0A218X2K1</accession>
<sequence>MNHCSGDDLEKWRNIFGCFGSSLYEIINHAIELAKVDTPHEFDVQKIGIAQRLFSTNHYMSAPPPKQDDQPGAGQAVAPATRDKNDAEVAAGEVNKNVCDLEDDHQLVEGKPVETETSTQNNGIGVVKIANEKSEDRGDVAWTSNDTNDNQSPYESEEDMYFELVLVDEEGGMEDEDEIMQETLRLKEVLDDSQTEDQILLDSLIKLKSMTNLTVPIVYAKNLTEDQVLLKPADVELPGMVNPEAVEDEDIEEGEIIPLLFRRPEAVNYVDCMDASPLNSPMTSEKPMTFGDKGDDVADELEVTRTANLNKAKFDNRAAPALVKSVNTELPKKANPKASENEEEEPYTLPFSRCVARVNSVAPMNVSPSTSLKASEGPMTFIGKDSAVVVDEPGVVKMTNDNKVKVYNKAAPALVKPGNTELLGKVNPEAVEDKEEEPLWFHRRVPPADSAAPMDVRSLTSSVPFERPTTVGGKDNVIVDKPGVTIMTNINKAKFYKGAARADNECQAGKSKPDNLFKKPADGSIMGSGNKPSMMGGANQAGTGVVKGIKPNAAFRNPVNMMNGIRGSAPTTQARQETLNKIPPVSKVLQTVSNEAKLPEKTPDKTSIRLIDLSVPEFSATMNHPPRDLKWWRNFFHGLNLSPLEIIDYAIEIAKVDCPREFDTQKLGITERLFSSRYHLPHTSQQDDHGGEALLALGTKAKNDAEMVVGTVNKNVYNHLTEDYRLVGSEEGELEIIEENSIGVVTILNKKSDDCRDVARTFNNANSNKRYSESKEEIIRETLRIKKILDNHQTVIFSSDLIEMIYNNNQ</sequence>
<evidence type="ECO:0000313" key="3">
    <source>
        <dbReference type="Proteomes" id="UP000197138"/>
    </source>
</evidence>
<comment type="caution">
    <text evidence="2">The sequence shown here is derived from an EMBL/GenBank/DDBJ whole genome shotgun (WGS) entry which is preliminary data.</text>
</comment>